<evidence type="ECO:0000256" key="1">
    <source>
        <dbReference type="RuleBase" id="RU000411"/>
    </source>
</evidence>
<dbReference type="KEGG" id="tle:Tlet_1830"/>
<dbReference type="InterPro" id="IPR023796">
    <property type="entry name" value="Serpin_dom"/>
</dbReference>
<sequence precursor="true">MKKVFLTAFLTGFILIGFGIVQDSSNLFGVDLYKVLSEKPGNIFFSPFSISSALAMTYIGADSDTAQQMKNVLHFDLDDETLLSNFSQLTTSLNQSNENYQLSVANSMWLQEGYPFLKEFVEQIQKYYQSWINYVDFANHKDEAREKINEWIEAKTNNKIRDLIKPDDIDSLTRLVLTNAIYFKGLWLNPFDPSSTRKESFHISKNEEKEVDMMFKNITANYTEDSLVQVLELPYAKNKISMIIVLPKEDKDLSQIEKNISLDLFKKWRSNLKPTEVNVHIPKFKTECRFNLKRTLMSMGIVDAFTDEADFSKMDGTKMLKIKDVIHQSFIEVYEEGTQAAAATATIVNIKMAPKKPVEFRADRPFIFFIYDSTYDLILFMGRLINP</sequence>
<keyword evidence="4" id="KW-1185">Reference proteome</keyword>
<dbReference type="Proteomes" id="UP000002016">
    <property type="component" value="Chromosome"/>
</dbReference>
<protein>
    <submittedName>
        <fullName evidence="3">Proteinase inhibitor I4 serpin</fullName>
    </submittedName>
</protein>
<organism evidence="3 4">
    <name type="scientific">Pseudothermotoga lettingae (strain ATCC BAA-301 / DSM 14385 / NBRC 107922 / TMO)</name>
    <name type="common">Thermotoga lettingae</name>
    <dbReference type="NCBI Taxonomy" id="416591"/>
    <lineage>
        <taxon>Bacteria</taxon>
        <taxon>Thermotogati</taxon>
        <taxon>Thermotogota</taxon>
        <taxon>Thermotogae</taxon>
        <taxon>Thermotogales</taxon>
        <taxon>Thermotogaceae</taxon>
        <taxon>Pseudothermotoga</taxon>
    </lineage>
</organism>
<dbReference type="FunFam" id="3.30.497.10:FF:000001">
    <property type="entry name" value="Serine protease inhibitor"/>
    <property type="match status" value="1"/>
</dbReference>
<dbReference type="InterPro" id="IPR036186">
    <property type="entry name" value="Serpin_sf"/>
</dbReference>
<dbReference type="SUPFAM" id="SSF56574">
    <property type="entry name" value="Serpins"/>
    <property type="match status" value="1"/>
</dbReference>
<reference evidence="3 4" key="1">
    <citation type="submission" date="2007-08" db="EMBL/GenBank/DDBJ databases">
        <title>Complete sequence of Thermotoga lettingae TMO.</title>
        <authorList>
            <consortium name="US DOE Joint Genome Institute"/>
            <person name="Copeland A."/>
            <person name="Lucas S."/>
            <person name="Lapidus A."/>
            <person name="Barry K."/>
            <person name="Glavina del Rio T."/>
            <person name="Dalin E."/>
            <person name="Tice H."/>
            <person name="Pitluck S."/>
            <person name="Foster B."/>
            <person name="Bruce D."/>
            <person name="Schmutz J."/>
            <person name="Larimer F."/>
            <person name="Land M."/>
            <person name="Hauser L."/>
            <person name="Kyrpides N."/>
            <person name="Mikhailova N."/>
            <person name="Nelson K."/>
            <person name="Gogarten J.P."/>
            <person name="Noll K."/>
            <person name="Richardson P."/>
        </authorList>
    </citation>
    <scope>NUCLEOTIDE SEQUENCE [LARGE SCALE GENOMIC DNA]</scope>
    <source>
        <strain evidence="4">ATCC BAA-301 / DSM 14385 / NBRC 107922 / TMO</strain>
    </source>
</reference>
<dbReference type="STRING" id="416591.Tlet_1830"/>
<dbReference type="GO" id="GO:0004867">
    <property type="term" value="F:serine-type endopeptidase inhibitor activity"/>
    <property type="evidence" value="ECO:0007669"/>
    <property type="project" value="InterPro"/>
</dbReference>
<dbReference type="SMART" id="SM00093">
    <property type="entry name" value="SERPIN"/>
    <property type="match status" value="1"/>
</dbReference>
<dbReference type="InterPro" id="IPR042185">
    <property type="entry name" value="Serpin_sf_2"/>
</dbReference>
<dbReference type="HOGENOM" id="CLU_023330_0_2_0"/>
<dbReference type="Pfam" id="PF00079">
    <property type="entry name" value="Serpin"/>
    <property type="match status" value="1"/>
</dbReference>
<dbReference type="Gene3D" id="2.30.39.10">
    <property type="entry name" value="Alpha-1-antitrypsin, domain 1"/>
    <property type="match status" value="1"/>
</dbReference>
<dbReference type="CDD" id="cd19590">
    <property type="entry name" value="serpin_thermopin-like"/>
    <property type="match status" value="1"/>
</dbReference>
<gene>
    <name evidence="3" type="ordered locus">Tlet_1830</name>
</gene>
<feature type="domain" description="Serpin" evidence="2">
    <location>
        <begin position="30"/>
        <end position="387"/>
    </location>
</feature>
<dbReference type="PANTHER" id="PTHR11461">
    <property type="entry name" value="SERINE PROTEASE INHIBITOR, SERPIN"/>
    <property type="match status" value="1"/>
</dbReference>
<dbReference type="MEROPS" id="I04.089"/>
<comment type="similarity">
    <text evidence="1">Belongs to the serpin family.</text>
</comment>
<evidence type="ECO:0000313" key="3">
    <source>
        <dbReference type="EMBL" id="ABV34384.1"/>
    </source>
</evidence>
<dbReference type="AlphaFoldDB" id="A8F8A0"/>
<evidence type="ECO:0000259" key="2">
    <source>
        <dbReference type="SMART" id="SM00093"/>
    </source>
</evidence>
<accession>A8F8A0</accession>
<dbReference type="GO" id="GO:0005615">
    <property type="term" value="C:extracellular space"/>
    <property type="evidence" value="ECO:0007669"/>
    <property type="project" value="InterPro"/>
</dbReference>
<reference evidence="3 4" key="2">
    <citation type="journal article" date="2009" name="Proc. Natl. Acad. Sci. U.S.A.">
        <title>On the chimeric nature, thermophilic origin, and phylogenetic placement of the Thermotogales.</title>
        <authorList>
            <person name="Zhaxybayeva O."/>
            <person name="Swithers K.S."/>
            <person name="Lapierre P."/>
            <person name="Fournier G.P."/>
            <person name="Bickhart D.M."/>
            <person name="DeBoy R.T."/>
            <person name="Nelson K.E."/>
            <person name="Nesbo C.L."/>
            <person name="Doolittle W.F."/>
            <person name="Gogarten J.P."/>
            <person name="Noll K.M."/>
        </authorList>
    </citation>
    <scope>NUCLEOTIDE SEQUENCE [LARGE SCALE GENOMIC DNA]</scope>
    <source>
        <strain evidence="4">ATCC BAA-301 / DSM 14385 / NBRC 107922 / TMO</strain>
    </source>
</reference>
<dbReference type="RefSeq" id="WP_012003860.1">
    <property type="nucleotide sequence ID" value="NC_009828.1"/>
</dbReference>
<dbReference type="PROSITE" id="PS00284">
    <property type="entry name" value="SERPIN"/>
    <property type="match status" value="1"/>
</dbReference>
<dbReference type="InterPro" id="IPR023795">
    <property type="entry name" value="Serpin_CS"/>
</dbReference>
<dbReference type="EMBL" id="CP000812">
    <property type="protein sequence ID" value="ABV34384.1"/>
    <property type="molecule type" value="Genomic_DNA"/>
</dbReference>
<dbReference type="Gene3D" id="3.30.497.10">
    <property type="entry name" value="Antithrombin, subunit I, domain 2"/>
    <property type="match status" value="1"/>
</dbReference>
<proteinExistence type="inferred from homology"/>
<dbReference type="PANTHER" id="PTHR11461:SF211">
    <property type="entry name" value="GH10112P-RELATED"/>
    <property type="match status" value="1"/>
</dbReference>
<name>A8F8A0_PSELT</name>
<evidence type="ECO:0000313" key="4">
    <source>
        <dbReference type="Proteomes" id="UP000002016"/>
    </source>
</evidence>
<dbReference type="eggNOG" id="COG4826">
    <property type="taxonomic scope" value="Bacteria"/>
</dbReference>
<dbReference type="InterPro" id="IPR000215">
    <property type="entry name" value="Serpin_fam"/>
</dbReference>
<dbReference type="InterPro" id="IPR042178">
    <property type="entry name" value="Serpin_sf_1"/>
</dbReference>